<dbReference type="NCBIfam" id="NF045952">
    <property type="entry name" value="MAG4270_fam"/>
    <property type="match status" value="1"/>
</dbReference>
<dbReference type="KEGG" id="mane:DP065_01270"/>
<organism evidence="1 2">
    <name type="scientific">[Mycoplasma] anseris</name>
    <dbReference type="NCBI Taxonomy" id="92400"/>
    <lineage>
        <taxon>Bacteria</taxon>
        <taxon>Bacillati</taxon>
        <taxon>Mycoplasmatota</taxon>
        <taxon>Mycoplasmoidales</taxon>
        <taxon>Metamycoplasmataceae</taxon>
        <taxon>Metamycoplasma</taxon>
    </lineage>
</organism>
<dbReference type="AlphaFoldDB" id="A0A2Z4NCT5"/>
<proteinExistence type="predicted"/>
<accession>A0A2Z4NCT5</accession>
<dbReference type="Proteomes" id="UP000250218">
    <property type="component" value="Chromosome"/>
</dbReference>
<name>A0A2Z4NCT5_9BACT</name>
<dbReference type="EMBL" id="CP030140">
    <property type="protein sequence ID" value="AWX69384.1"/>
    <property type="molecule type" value="Genomic_DNA"/>
</dbReference>
<protein>
    <submittedName>
        <fullName evidence="1">Uncharacterized protein</fullName>
    </submittedName>
</protein>
<evidence type="ECO:0000313" key="1">
    <source>
        <dbReference type="EMBL" id="AWX69384.1"/>
    </source>
</evidence>
<sequence>MFISNFDKELHKIRFHFATNNYLNNNFKTGHFKGYVDVLIEPQKMLIFHREIHFESFAIDLATTESWILKENSNYQTRKSLLDFLNQMHQTNIIQTIRQDNNNLFVFNNEQLQTLNEWITNNKITFNNLIALVRGSNPSGKFKNLKAGQLVCLDFNKEEDLKNVLCNTFFDAIFLNDFVLENDDLRNFKRMKSNSAEFFLNQILKSNEKKDNHAFEFLNCLLFDEYNENKINKLKLLYIELNKEKELIDNHISKYIKLIDKERNKVNKLNIQVFKQIKEYDRAHIYEIKMIKADLIKYIYNLRNQSSINDKEIKKQFIEAVSDKENLLNLDVNSHRAFDKYMFFYDLDGNIQINKKFDNKNWNIYNQNMSIIKKIDNKFLTKKRKFYLNQRILNYKNPSEFEGFWEFFKSK</sequence>
<gene>
    <name evidence="1" type="ORF">DP065_01270</name>
</gene>
<dbReference type="RefSeq" id="WP_033179057.1">
    <property type="nucleotide sequence ID" value="NZ_CP030140.1"/>
</dbReference>
<keyword evidence="2" id="KW-1185">Reference proteome</keyword>
<reference evidence="2" key="1">
    <citation type="submission" date="2018-06" db="EMBL/GenBank/DDBJ databases">
        <title>Complete genome sequences of Mycoplasma anatis, M. anseris and M. cloacale type strains.</title>
        <authorList>
            <person name="Grozner D."/>
            <person name="Forro B."/>
            <person name="Sulyok K.M."/>
            <person name="Marton S."/>
            <person name="Kreizinger Z."/>
            <person name="Banyai K."/>
            <person name="Gyuranecz M."/>
        </authorList>
    </citation>
    <scope>NUCLEOTIDE SEQUENCE [LARGE SCALE GENOMIC DNA]</scope>
    <source>
        <strain evidence="2">ATCC 49234</strain>
    </source>
</reference>
<evidence type="ECO:0000313" key="2">
    <source>
        <dbReference type="Proteomes" id="UP000250218"/>
    </source>
</evidence>